<dbReference type="GO" id="GO:0016887">
    <property type="term" value="F:ATP hydrolysis activity"/>
    <property type="evidence" value="ECO:0007669"/>
    <property type="project" value="TreeGrafter"/>
</dbReference>
<evidence type="ECO:0008006" key="2">
    <source>
        <dbReference type="Google" id="ProtNLM"/>
    </source>
</evidence>
<dbReference type="GO" id="GO:0009898">
    <property type="term" value="C:cytoplasmic side of plasma membrane"/>
    <property type="evidence" value="ECO:0007669"/>
    <property type="project" value="TreeGrafter"/>
</dbReference>
<dbReference type="Gene3D" id="3.40.50.300">
    <property type="entry name" value="P-loop containing nucleotide triphosphate hydrolases"/>
    <property type="match status" value="1"/>
</dbReference>
<dbReference type="GO" id="GO:0005524">
    <property type="term" value="F:ATP binding"/>
    <property type="evidence" value="ECO:0007669"/>
    <property type="project" value="TreeGrafter"/>
</dbReference>
<evidence type="ECO:0000313" key="1">
    <source>
        <dbReference type="EMBL" id="GAG23242.1"/>
    </source>
</evidence>
<dbReference type="PANTHER" id="PTHR43384:SF7">
    <property type="entry name" value="CARBON-MONOXIDE DEHYDROGENASE ACCESSORY PROTEIN"/>
    <property type="match status" value="1"/>
</dbReference>
<dbReference type="PANTHER" id="PTHR43384">
    <property type="entry name" value="SEPTUM SITE-DETERMINING PROTEIN MIND HOMOLOG, CHLOROPLASTIC-RELATED"/>
    <property type="match status" value="1"/>
</dbReference>
<gene>
    <name evidence="1" type="ORF">S01H1_51453</name>
</gene>
<name>X0WJ33_9ZZZZ</name>
<accession>X0WJ33</accession>
<proteinExistence type="predicted"/>
<sequence length="176" mass="19941">MTKDRYLEYRIQESLVEAEGFDLLTMGRPEGPGCYCFVNNLLRSLIDRLAKSYSYMVIDNEAGMEHLSRRTTRKMDFLFIVSDYSLIGLRSAKRILDLTKELELEVKEARLIINKAPDNAKRFEKELDNIEIPLAGVIPDDGGLFRLSLEGDNIGSLAEDSQALKAANKICESFLV</sequence>
<organism evidence="1">
    <name type="scientific">marine sediment metagenome</name>
    <dbReference type="NCBI Taxonomy" id="412755"/>
    <lineage>
        <taxon>unclassified sequences</taxon>
        <taxon>metagenomes</taxon>
        <taxon>ecological metagenomes</taxon>
    </lineage>
</organism>
<dbReference type="AlphaFoldDB" id="X0WJ33"/>
<dbReference type="InterPro" id="IPR050625">
    <property type="entry name" value="ParA/MinD_ATPase"/>
</dbReference>
<reference evidence="1" key="1">
    <citation type="journal article" date="2014" name="Front. Microbiol.">
        <title>High frequency of phylogenetically diverse reductive dehalogenase-homologous genes in deep subseafloor sedimentary metagenomes.</title>
        <authorList>
            <person name="Kawai M."/>
            <person name="Futagami T."/>
            <person name="Toyoda A."/>
            <person name="Takaki Y."/>
            <person name="Nishi S."/>
            <person name="Hori S."/>
            <person name="Arai W."/>
            <person name="Tsubouchi T."/>
            <person name="Morono Y."/>
            <person name="Uchiyama I."/>
            <person name="Ito T."/>
            <person name="Fujiyama A."/>
            <person name="Inagaki F."/>
            <person name="Takami H."/>
        </authorList>
    </citation>
    <scope>NUCLEOTIDE SEQUENCE</scope>
    <source>
        <strain evidence="1">Expedition CK06-06</strain>
    </source>
</reference>
<dbReference type="SUPFAM" id="SSF52540">
    <property type="entry name" value="P-loop containing nucleoside triphosphate hydrolases"/>
    <property type="match status" value="1"/>
</dbReference>
<dbReference type="GO" id="GO:0051782">
    <property type="term" value="P:negative regulation of cell division"/>
    <property type="evidence" value="ECO:0007669"/>
    <property type="project" value="TreeGrafter"/>
</dbReference>
<dbReference type="EMBL" id="BARS01033199">
    <property type="protein sequence ID" value="GAG23242.1"/>
    <property type="molecule type" value="Genomic_DNA"/>
</dbReference>
<dbReference type="GO" id="GO:0005829">
    <property type="term" value="C:cytosol"/>
    <property type="evidence" value="ECO:0007669"/>
    <property type="project" value="TreeGrafter"/>
</dbReference>
<comment type="caution">
    <text evidence="1">The sequence shown here is derived from an EMBL/GenBank/DDBJ whole genome shotgun (WGS) entry which is preliminary data.</text>
</comment>
<protein>
    <recommendedName>
        <fullName evidence="2">CobQ/CobB/MinD/ParA nucleotide binding domain-containing protein</fullName>
    </recommendedName>
</protein>
<dbReference type="InterPro" id="IPR027417">
    <property type="entry name" value="P-loop_NTPase"/>
</dbReference>